<dbReference type="SUPFAM" id="SSF74650">
    <property type="entry name" value="Galactose mutarotase-like"/>
    <property type="match status" value="1"/>
</dbReference>
<dbReference type="PANTHER" id="PTHR10091">
    <property type="entry name" value="ALDOSE-1-EPIMERASE"/>
    <property type="match status" value="1"/>
</dbReference>
<evidence type="ECO:0000313" key="1">
    <source>
        <dbReference type="EMBL" id="GLY69206.1"/>
    </source>
</evidence>
<dbReference type="RefSeq" id="WP_285488861.1">
    <property type="nucleotide sequence ID" value="NZ_BSTI01000015.1"/>
</dbReference>
<dbReference type="GO" id="GO:0004034">
    <property type="term" value="F:aldose 1-epimerase activity"/>
    <property type="evidence" value="ECO:0007669"/>
    <property type="project" value="TreeGrafter"/>
</dbReference>
<reference evidence="1" key="1">
    <citation type="submission" date="2023-03" db="EMBL/GenBank/DDBJ databases">
        <title>Amycolatopsis taiwanensis NBRC 103393.</title>
        <authorList>
            <person name="Ichikawa N."/>
            <person name="Sato H."/>
            <person name="Tonouchi N."/>
        </authorList>
    </citation>
    <scope>NUCLEOTIDE SEQUENCE</scope>
    <source>
        <strain evidence="1">NBRC 103393</strain>
    </source>
</reference>
<dbReference type="EMBL" id="BSTI01000015">
    <property type="protein sequence ID" value="GLY69206.1"/>
    <property type="molecule type" value="Genomic_DNA"/>
</dbReference>
<dbReference type="Proteomes" id="UP001165136">
    <property type="component" value="Unassembled WGS sequence"/>
</dbReference>
<dbReference type="InterPro" id="IPR011013">
    <property type="entry name" value="Gal_mutarotase_sf_dom"/>
</dbReference>
<organism evidence="1 2">
    <name type="scientific">Amycolatopsis taiwanensis</name>
    <dbReference type="NCBI Taxonomy" id="342230"/>
    <lineage>
        <taxon>Bacteria</taxon>
        <taxon>Bacillati</taxon>
        <taxon>Actinomycetota</taxon>
        <taxon>Actinomycetes</taxon>
        <taxon>Pseudonocardiales</taxon>
        <taxon>Pseudonocardiaceae</taxon>
        <taxon>Amycolatopsis</taxon>
    </lineage>
</organism>
<dbReference type="GO" id="GO:0033499">
    <property type="term" value="P:galactose catabolic process via UDP-galactose, Leloir pathway"/>
    <property type="evidence" value="ECO:0007669"/>
    <property type="project" value="TreeGrafter"/>
</dbReference>
<dbReference type="GO" id="GO:0030246">
    <property type="term" value="F:carbohydrate binding"/>
    <property type="evidence" value="ECO:0007669"/>
    <property type="project" value="InterPro"/>
</dbReference>
<comment type="caution">
    <text evidence="1">The sequence shown here is derived from an EMBL/GenBank/DDBJ whole genome shotgun (WGS) entry which is preliminary data.</text>
</comment>
<gene>
    <name evidence="1" type="primary">galM</name>
    <name evidence="1" type="ORF">Atai01_58250</name>
</gene>
<dbReference type="CDD" id="cd09022">
    <property type="entry name" value="Aldose_epim_Ec_YihR"/>
    <property type="match status" value="1"/>
</dbReference>
<dbReference type="AlphaFoldDB" id="A0A9W6R489"/>
<accession>A0A9W6R489</accession>
<dbReference type="Pfam" id="PF01263">
    <property type="entry name" value="Aldose_epim"/>
    <property type="match status" value="1"/>
</dbReference>
<proteinExistence type="predicted"/>
<keyword evidence="2" id="KW-1185">Reference proteome</keyword>
<dbReference type="InterPro" id="IPR037480">
    <property type="entry name" value="YihR-like"/>
</dbReference>
<dbReference type="InterPro" id="IPR008183">
    <property type="entry name" value="Aldose_1/G6P_1-epimerase"/>
</dbReference>
<evidence type="ECO:0000313" key="2">
    <source>
        <dbReference type="Proteomes" id="UP001165136"/>
    </source>
</evidence>
<dbReference type="InterPro" id="IPR014718">
    <property type="entry name" value="GH-type_carb-bd"/>
</dbReference>
<dbReference type="GO" id="GO:0006006">
    <property type="term" value="P:glucose metabolic process"/>
    <property type="evidence" value="ECO:0007669"/>
    <property type="project" value="TreeGrafter"/>
</dbReference>
<protein>
    <submittedName>
        <fullName evidence="1">Aldose 1-epimerase</fullName>
    </submittedName>
</protein>
<name>A0A9W6R489_9PSEU</name>
<sequence>MANPTGPTGEQFEITRGDARAVITEIGAGLRVFEIGDVSYVETFAADAAPPKGAGQILLPWPNRTKGARWTYQGETQELEVTEPERGNAIHGLTRHAEWTLVEHAESSITFEIGIEVQPGWPVPLHARIRYELAPRELTVTHDIRNEGDSPIGVGVGAHPYFRLGDLPTDELTLTLSASRVRPALPAAQLPYGDEQDVDGTDYDFRAGRLLAGVDLDTAFTGLAKGVWGLAPRRGLGVAPPDDTAEDGRHHHVLSHGEKSIDVWTDPDFRWVQVFTPEDLVGRGRAIALEPMTCPADALNSGDDLIDLEPGTSWTGSWGVKIHG</sequence>
<dbReference type="Gene3D" id="2.70.98.10">
    <property type="match status" value="1"/>
</dbReference>
<dbReference type="PANTHER" id="PTHR10091:SF0">
    <property type="entry name" value="GALACTOSE MUTAROTASE"/>
    <property type="match status" value="1"/>
</dbReference>